<feature type="domain" description="Transglycosylase SLT" evidence="2">
    <location>
        <begin position="48"/>
        <end position="157"/>
    </location>
</feature>
<dbReference type="PANTHER" id="PTHR37423:SF2">
    <property type="entry name" value="MEMBRANE-BOUND LYTIC MUREIN TRANSGLYCOSYLASE C"/>
    <property type="match status" value="1"/>
</dbReference>
<keyword evidence="1" id="KW-0472">Membrane</keyword>
<dbReference type="EMBL" id="CAFBMX010000005">
    <property type="protein sequence ID" value="CAB4930389.1"/>
    <property type="molecule type" value="Genomic_DNA"/>
</dbReference>
<dbReference type="PANTHER" id="PTHR37423">
    <property type="entry name" value="SOLUBLE LYTIC MUREIN TRANSGLYCOSYLASE-RELATED"/>
    <property type="match status" value="1"/>
</dbReference>
<dbReference type="Gene3D" id="1.10.530.10">
    <property type="match status" value="1"/>
</dbReference>
<proteinExistence type="predicted"/>
<dbReference type="CDD" id="cd16896">
    <property type="entry name" value="LT_Slt70-like"/>
    <property type="match status" value="1"/>
</dbReference>
<evidence type="ECO:0000259" key="2">
    <source>
        <dbReference type="Pfam" id="PF01464"/>
    </source>
</evidence>
<dbReference type="Pfam" id="PF01464">
    <property type="entry name" value="SLT"/>
    <property type="match status" value="1"/>
</dbReference>
<dbReference type="AlphaFoldDB" id="A0A6J7IH32"/>
<organism evidence="3">
    <name type="scientific">freshwater metagenome</name>
    <dbReference type="NCBI Taxonomy" id="449393"/>
    <lineage>
        <taxon>unclassified sequences</taxon>
        <taxon>metagenomes</taxon>
        <taxon>ecological metagenomes</taxon>
    </lineage>
</organism>
<reference evidence="3" key="1">
    <citation type="submission" date="2020-05" db="EMBL/GenBank/DDBJ databases">
        <authorList>
            <person name="Chiriac C."/>
            <person name="Salcher M."/>
            <person name="Ghai R."/>
            <person name="Kavagutti S V."/>
        </authorList>
    </citation>
    <scope>NUCLEOTIDE SEQUENCE</scope>
</reference>
<keyword evidence="1" id="KW-1133">Transmembrane helix</keyword>
<evidence type="ECO:0000313" key="3">
    <source>
        <dbReference type="EMBL" id="CAB4930389.1"/>
    </source>
</evidence>
<gene>
    <name evidence="3" type="ORF">UFOPK3674_01110</name>
</gene>
<protein>
    <submittedName>
        <fullName evidence="3">Unannotated protein</fullName>
    </submittedName>
</protein>
<feature type="transmembrane region" description="Helical" evidence="1">
    <location>
        <begin position="12"/>
        <end position="32"/>
    </location>
</feature>
<accession>A0A6J7IH32</accession>
<dbReference type="InterPro" id="IPR023346">
    <property type="entry name" value="Lysozyme-like_dom_sf"/>
</dbReference>
<dbReference type="SUPFAM" id="SSF53955">
    <property type="entry name" value="Lysozyme-like"/>
    <property type="match status" value="1"/>
</dbReference>
<evidence type="ECO:0000256" key="1">
    <source>
        <dbReference type="SAM" id="Phobius"/>
    </source>
</evidence>
<name>A0A6J7IH32_9ZZZZ</name>
<dbReference type="InterPro" id="IPR008258">
    <property type="entry name" value="Transglycosylase_SLT_dom_1"/>
</dbReference>
<keyword evidence="1" id="KW-0812">Transmembrane</keyword>
<sequence>MPRNRTIRRRRFAAVAGLAVVLGLILLVSGTFHTAVREISLPLRHEDIIRQQARDKQLDPALVAAVIYAESRFVEGRTSSAGAEGLMQITPETARDIARRSGGLRFVLSDLATPQVNIAYGSYLLRELLDRYDGDTAAALAAYNAGPGNADRWGGSKLRVDDIPFPETRAYVRKVLDARRRYRKAYPRVLGAA</sequence>